<feature type="domain" description="Mannosidase Ig/CBM-like" evidence="1">
    <location>
        <begin position="2"/>
        <end position="92"/>
    </location>
</feature>
<name>A0AAD4PUL0_9EURO</name>
<comment type="caution">
    <text evidence="2">The sequence shown here is derived from an EMBL/GenBank/DDBJ whole genome shotgun (WGS) entry which is preliminary data.</text>
</comment>
<organism evidence="2 3">
    <name type="scientific">Talaromyces proteolyticus</name>
    <dbReference type="NCBI Taxonomy" id="1131652"/>
    <lineage>
        <taxon>Eukaryota</taxon>
        <taxon>Fungi</taxon>
        <taxon>Dikarya</taxon>
        <taxon>Ascomycota</taxon>
        <taxon>Pezizomycotina</taxon>
        <taxon>Eurotiomycetes</taxon>
        <taxon>Eurotiomycetidae</taxon>
        <taxon>Eurotiales</taxon>
        <taxon>Trichocomaceae</taxon>
        <taxon>Talaromyces</taxon>
        <taxon>Talaromyces sect. Bacilispori</taxon>
    </lineage>
</organism>
<dbReference type="RefSeq" id="XP_046070358.1">
    <property type="nucleotide sequence ID" value="XM_046214225.1"/>
</dbReference>
<reference evidence="2" key="1">
    <citation type="submission" date="2021-12" db="EMBL/GenBank/DDBJ databases">
        <title>Convergent genome expansion in fungi linked to evolution of root-endophyte symbiosis.</title>
        <authorList>
            <consortium name="DOE Joint Genome Institute"/>
            <person name="Ke Y.-H."/>
            <person name="Bonito G."/>
            <person name="Liao H.-L."/>
            <person name="Looney B."/>
            <person name="Rojas-Flechas A."/>
            <person name="Nash J."/>
            <person name="Hameed K."/>
            <person name="Schadt C."/>
            <person name="Martin F."/>
            <person name="Crous P.W."/>
            <person name="Miettinen O."/>
            <person name="Magnuson J.K."/>
            <person name="Labbe J."/>
            <person name="Jacobson D."/>
            <person name="Doktycz M.J."/>
            <person name="Veneault-Fourrey C."/>
            <person name="Kuo A."/>
            <person name="Mondo S."/>
            <person name="Calhoun S."/>
            <person name="Riley R."/>
            <person name="Ohm R."/>
            <person name="LaButti K."/>
            <person name="Andreopoulos B."/>
            <person name="Pangilinan J."/>
            <person name="Nolan M."/>
            <person name="Tritt A."/>
            <person name="Clum A."/>
            <person name="Lipzen A."/>
            <person name="Daum C."/>
            <person name="Barry K."/>
            <person name="Grigoriev I.V."/>
            <person name="Vilgalys R."/>
        </authorList>
    </citation>
    <scope>NUCLEOTIDE SEQUENCE</scope>
    <source>
        <strain evidence="2">PMI_201</strain>
    </source>
</reference>
<proteinExistence type="predicted"/>
<dbReference type="Pfam" id="PF17786">
    <property type="entry name" value="Mannosidase_ig"/>
    <property type="match status" value="1"/>
</dbReference>
<evidence type="ECO:0000313" key="3">
    <source>
        <dbReference type="Proteomes" id="UP001201262"/>
    </source>
</evidence>
<keyword evidence="3" id="KW-1185">Reference proteome</keyword>
<dbReference type="Proteomes" id="UP001201262">
    <property type="component" value="Unassembled WGS sequence"/>
</dbReference>
<dbReference type="InterPro" id="IPR013783">
    <property type="entry name" value="Ig-like_fold"/>
</dbReference>
<accession>A0AAD4PUL0</accession>
<dbReference type="Gene3D" id="2.60.40.10">
    <property type="entry name" value="Immunoglobulins"/>
    <property type="match status" value="1"/>
</dbReference>
<dbReference type="GeneID" id="70244512"/>
<sequence length="132" mass="14881">MYAVSDLWNDVSGEASWEWIDYNVNPIHQPPDISYKQFNIGTVNSTVLTTINITELNTSYNIVGLPEKNNALLVANLSVTATQPNARISTKTHYSHLISSRLHHSARPRYSNQAQRFDGLTMVMEMTTLLSQ</sequence>
<evidence type="ECO:0000313" key="2">
    <source>
        <dbReference type="EMBL" id="KAH8695216.1"/>
    </source>
</evidence>
<dbReference type="EMBL" id="JAJTJA010000008">
    <property type="protein sequence ID" value="KAH8695216.1"/>
    <property type="molecule type" value="Genomic_DNA"/>
</dbReference>
<evidence type="ECO:0000259" key="1">
    <source>
        <dbReference type="Pfam" id="PF17786"/>
    </source>
</evidence>
<dbReference type="AlphaFoldDB" id="A0AAD4PUL0"/>
<protein>
    <recommendedName>
        <fullName evidence="1">Mannosidase Ig/CBM-like domain-containing protein</fullName>
    </recommendedName>
</protein>
<dbReference type="InterPro" id="IPR041447">
    <property type="entry name" value="Mannosidase_ig"/>
</dbReference>
<gene>
    <name evidence="2" type="ORF">BGW36DRAFT_360922</name>
</gene>